<reference evidence="6" key="1">
    <citation type="submission" date="2021-01" db="EMBL/GenBank/DDBJ databases">
        <authorList>
            <person name="Corre E."/>
            <person name="Pelletier E."/>
            <person name="Niang G."/>
            <person name="Scheremetjew M."/>
            <person name="Finn R."/>
            <person name="Kale V."/>
            <person name="Holt S."/>
            <person name="Cochrane G."/>
            <person name="Meng A."/>
            <person name="Brown T."/>
            <person name="Cohen L."/>
        </authorList>
    </citation>
    <scope>NUCLEOTIDE SEQUENCE</scope>
    <source>
        <strain evidence="6">CCMP3105</strain>
    </source>
</reference>
<dbReference type="SUPFAM" id="SSF52283">
    <property type="entry name" value="Formate/glycerate dehydrogenase catalytic domain-like"/>
    <property type="match status" value="1"/>
</dbReference>
<evidence type="ECO:0000256" key="2">
    <source>
        <dbReference type="ARBA" id="ARBA00023002"/>
    </source>
</evidence>
<organism evidence="6">
    <name type="scientific">Alexandrium monilatum</name>
    <dbReference type="NCBI Taxonomy" id="311494"/>
    <lineage>
        <taxon>Eukaryota</taxon>
        <taxon>Sar</taxon>
        <taxon>Alveolata</taxon>
        <taxon>Dinophyceae</taxon>
        <taxon>Gonyaulacales</taxon>
        <taxon>Pyrocystaceae</taxon>
        <taxon>Alexandrium</taxon>
    </lineage>
</organism>
<name>A0A7S4SZD8_9DINO</name>
<dbReference type="Gene3D" id="3.40.50.720">
    <property type="entry name" value="NAD(P)-binding Rossmann-like Domain"/>
    <property type="match status" value="3"/>
</dbReference>
<dbReference type="InterPro" id="IPR058205">
    <property type="entry name" value="D-LDH-like"/>
</dbReference>
<keyword evidence="2" id="KW-0560">Oxidoreductase</keyword>
<dbReference type="PROSITE" id="PS00670">
    <property type="entry name" value="D_2_HYDROXYACID_DH_2"/>
    <property type="match status" value="1"/>
</dbReference>
<accession>A0A7S4SZD8</accession>
<dbReference type="InterPro" id="IPR029753">
    <property type="entry name" value="D-isomer_DH_CS"/>
</dbReference>
<dbReference type="PROSITE" id="PS00671">
    <property type="entry name" value="D_2_HYDROXYACID_DH_3"/>
    <property type="match status" value="1"/>
</dbReference>
<feature type="domain" description="D-isomer specific 2-hydroxyacid dehydrogenase NAD-binding" evidence="5">
    <location>
        <begin position="181"/>
        <end position="373"/>
    </location>
</feature>
<evidence type="ECO:0000256" key="1">
    <source>
        <dbReference type="ARBA" id="ARBA00005854"/>
    </source>
</evidence>
<evidence type="ECO:0000259" key="5">
    <source>
        <dbReference type="Pfam" id="PF02826"/>
    </source>
</evidence>
<evidence type="ECO:0000259" key="4">
    <source>
        <dbReference type="Pfam" id="PF00389"/>
    </source>
</evidence>
<protein>
    <recommendedName>
        <fullName evidence="7">D-lactate dehydrogenase</fullName>
    </recommendedName>
</protein>
<dbReference type="InterPro" id="IPR006140">
    <property type="entry name" value="D-isomer_DH_NAD-bd"/>
</dbReference>
<dbReference type="PANTHER" id="PTHR43026:SF1">
    <property type="entry name" value="2-HYDROXYACID DEHYDROGENASE HOMOLOG 1-RELATED"/>
    <property type="match status" value="1"/>
</dbReference>
<keyword evidence="3" id="KW-0520">NAD</keyword>
<dbReference type="Pfam" id="PF02826">
    <property type="entry name" value="2-Hacid_dh_C"/>
    <property type="match status" value="1"/>
</dbReference>
<evidence type="ECO:0000313" key="6">
    <source>
        <dbReference type="EMBL" id="CAE4660203.1"/>
    </source>
</evidence>
<dbReference type="EMBL" id="HBNR01082854">
    <property type="protein sequence ID" value="CAE4660203.1"/>
    <property type="molecule type" value="Transcribed_RNA"/>
</dbReference>
<dbReference type="CDD" id="cd12183">
    <property type="entry name" value="LDH_like_2"/>
    <property type="match status" value="1"/>
</dbReference>
<dbReference type="GO" id="GO:0016616">
    <property type="term" value="F:oxidoreductase activity, acting on the CH-OH group of donors, NAD or NADP as acceptor"/>
    <property type="evidence" value="ECO:0007669"/>
    <property type="project" value="InterPro"/>
</dbReference>
<gene>
    <name evidence="6" type="ORF">AMON00008_LOCUS59310</name>
</gene>
<dbReference type="SUPFAM" id="SSF51735">
    <property type="entry name" value="NAD(P)-binding Rossmann-fold domains"/>
    <property type="match status" value="1"/>
</dbReference>
<dbReference type="InterPro" id="IPR036291">
    <property type="entry name" value="NAD(P)-bd_dom_sf"/>
</dbReference>
<proteinExistence type="inferred from homology"/>
<dbReference type="Pfam" id="PF00389">
    <property type="entry name" value="2-Hacid_dh"/>
    <property type="match status" value="1"/>
</dbReference>
<dbReference type="GO" id="GO:0051287">
    <property type="term" value="F:NAD binding"/>
    <property type="evidence" value="ECO:0007669"/>
    <property type="project" value="InterPro"/>
</dbReference>
<comment type="similarity">
    <text evidence="1">Belongs to the D-isomer specific 2-hydroxyacid dehydrogenase family.</text>
</comment>
<feature type="domain" description="D-isomer specific 2-hydroxyacid dehydrogenase catalytic" evidence="4">
    <location>
        <begin position="107"/>
        <end position="404"/>
    </location>
</feature>
<dbReference type="InterPro" id="IPR006139">
    <property type="entry name" value="D-isomer_2_OHA_DH_cat_dom"/>
</dbReference>
<sequence>MDGDSVLKQLEASPDGTMEMNELQAVLEHLSPGEWSNGKFEKLVKSLGVDKGGRVNIGSLFGSGPPRADAKLKAVIFSASDYVRDFMKPFVEKFPGSFFIEQDLCVRTAPLCAGANAACVFVNDEVPREVLQIFKANGIKLILLRCAGFDRVDLKAAEELDIKVMRVPAYSPYAVAEQAVSLAVTLNRRLHLARSRVRSGNYELSGLVGMDLYGKTIGILGTGKIGQIAAKIFTGFGMKLAAYDVFQNDVIKELGGTYMSMEEVLERADIISLHVPLLPQTTKMINRSTIAKMKPGVILINVSRGALIDTDALLDGLSSGIIRACGLDVYENEGALFFKDFSNMSDKTRMQHWDSKFALLRAFPNVLVTPHSAFLTQDALSNIANTTIKNAEDFIAGGKLANEVTAPPDPPVGAASAAALAKPTATQVPAPPEVKLERKRMGRKECQDDGTTVPNMDVKVAVFSSSEYVRVQMADLVRHFPKSFFIEARCHTSTAHLCAGADAVCLFVNDDGDEEVLRR</sequence>
<dbReference type="AlphaFoldDB" id="A0A7S4SZD8"/>
<evidence type="ECO:0000256" key="3">
    <source>
        <dbReference type="ARBA" id="ARBA00023027"/>
    </source>
</evidence>
<dbReference type="PANTHER" id="PTHR43026">
    <property type="entry name" value="2-HYDROXYACID DEHYDROGENASE HOMOLOG 1-RELATED"/>
    <property type="match status" value="1"/>
</dbReference>
<evidence type="ECO:0008006" key="7">
    <source>
        <dbReference type="Google" id="ProtNLM"/>
    </source>
</evidence>